<keyword evidence="2" id="KW-0902">Two-component regulatory system</keyword>
<dbReference type="SMART" id="SM00862">
    <property type="entry name" value="Trans_reg_C"/>
    <property type="match status" value="1"/>
</dbReference>
<feature type="domain" description="OmpR/PhoB-type" evidence="8">
    <location>
        <begin position="161"/>
        <end position="262"/>
    </location>
</feature>
<dbReference type="AlphaFoldDB" id="A0AAW8DTQ7"/>
<dbReference type="CDD" id="cd00383">
    <property type="entry name" value="trans_reg_C"/>
    <property type="match status" value="1"/>
</dbReference>
<dbReference type="GO" id="GO:0000156">
    <property type="term" value="F:phosphorelay response regulator activity"/>
    <property type="evidence" value="ECO:0007669"/>
    <property type="project" value="TreeGrafter"/>
</dbReference>
<dbReference type="GO" id="GO:0000976">
    <property type="term" value="F:transcription cis-regulatory region binding"/>
    <property type="evidence" value="ECO:0007669"/>
    <property type="project" value="TreeGrafter"/>
</dbReference>
<feature type="region of interest" description="Disordered" evidence="6">
    <location>
        <begin position="274"/>
        <end position="294"/>
    </location>
</feature>
<dbReference type="PANTHER" id="PTHR48111:SF40">
    <property type="entry name" value="PHOSPHATE REGULON TRANSCRIPTIONAL REGULATORY PROTEIN PHOB"/>
    <property type="match status" value="1"/>
</dbReference>
<dbReference type="Gene3D" id="1.10.10.10">
    <property type="entry name" value="Winged helix-like DNA-binding domain superfamily/Winged helix DNA-binding domain"/>
    <property type="match status" value="1"/>
</dbReference>
<feature type="DNA-binding region" description="OmpR/PhoB-type" evidence="5">
    <location>
        <begin position="161"/>
        <end position="262"/>
    </location>
</feature>
<dbReference type="InterPro" id="IPR001867">
    <property type="entry name" value="OmpR/PhoB-type_DNA-bd"/>
</dbReference>
<dbReference type="InterPro" id="IPR039420">
    <property type="entry name" value="WalR-like"/>
</dbReference>
<gene>
    <name evidence="9" type="ORF">J2W25_001997</name>
</gene>
<dbReference type="GO" id="GO:0006355">
    <property type="term" value="P:regulation of DNA-templated transcription"/>
    <property type="evidence" value="ECO:0007669"/>
    <property type="project" value="InterPro"/>
</dbReference>
<dbReference type="PANTHER" id="PTHR48111">
    <property type="entry name" value="REGULATOR OF RPOS"/>
    <property type="match status" value="1"/>
</dbReference>
<evidence type="ECO:0000256" key="3">
    <source>
        <dbReference type="ARBA" id="ARBA00023125"/>
    </source>
</evidence>
<dbReference type="SUPFAM" id="SSF52172">
    <property type="entry name" value="CheY-like"/>
    <property type="match status" value="1"/>
</dbReference>
<proteinExistence type="predicted"/>
<evidence type="ECO:0000256" key="4">
    <source>
        <dbReference type="PROSITE-ProRule" id="PRU00169"/>
    </source>
</evidence>
<dbReference type="InterPro" id="IPR011006">
    <property type="entry name" value="CheY-like_superfamily"/>
</dbReference>
<dbReference type="InterPro" id="IPR001789">
    <property type="entry name" value="Sig_transdc_resp-reg_receiver"/>
</dbReference>
<dbReference type="PROSITE" id="PS51755">
    <property type="entry name" value="OMPR_PHOB"/>
    <property type="match status" value="1"/>
</dbReference>
<dbReference type="PROSITE" id="PS50110">
    <property type="entry name" value="RESPONSE_REGULATORY"/>
    <property type="match status" value="1"/>
</dbReference>
<dbReference type="Pfam" id="PF00486">
    <property type="entry name" value="Trans_reg_C"/>
    <property type="match status" value="1"/>
</dbReference>
<organism evidence="9 10">
    <name type="scientific">Variovorax boronicumulans</name>
    <dbReference type="NCBI Taxonomy" id="436515"/>
    <lineage>
        <taxon>Bacteria</taxon>
        <taxon>Pseudomonadati</taxon>
        <taxon>Pseudomonadota</taxon>
        <taxon>Betaproteobacteria</taxon>
        <taxon>Burkholderiales</taxon>
        <taxon>Comamonadaceae</taxon>
        <taxon>Variovorax</taxon>
    </lineage>
</organism>
<evidence type="ECO:0000256" key="1">
    <source>
        <dbReference type="ARBA" id="ARBA00022553"/>
    </source>
</evidence>
<dbReference type="GO" id="GO:0032993">
    <property type="term" value="C:protein-DNA complex"/>
    <property type="evidence" value="ECO:0007669"/>
    <property type="project" value="TreeGrafter"/>
</dbReference>
<dbReference type="RefSeq" id="WP_307636525.1">
    <property type="nucleotide sequence ID" value="NZ_JAUSRR010000003.1"/>
</dbReference>
<reference evidence="9" key="1">
    <citation type="submission" date="2023-07" db="EMBL/GenBank/DDBJ databases">
        <title>Sorghum-associated microbial communities from plants grown in Nebraska, USA.</title>
        <authorList>
            <person name="Schachtman D."/>
        </authorList>
    </citation>
    <scope>NUCLEOTIDE SEQUENCE</scope>
    <source>
        <strain evidence="9">DS2795</strain>
    </source>
</reference>
<keyword evidence="3 5" id="KW-0238">DNA-binding</keyword>
<sequence length="294" mass="32521">MTSSGNDLHAARLALEGSNVLSFLSRRVDAGEPQRSAAVLDVEKQNRESASDTVSSLGYKAFQFDCSEDLMTALMHGSRFDLFLAGFDGPESRLLSGAKMLRSVLGPKAPLLLMVREVQLGAVSSLIKGATEDFIVMPCKPVELEARVMAFKGLSTSAELYGEFRCGAYHFQALGRVVSFNDRQIRLQPIEFDLALHLFRNPGLVHSRKALFDAVWTRARTDETDTRTLDVHIARLRRKLEIGEPNGCELQSVRNIGYRLNFYADGAKGALISDDRSPFGVRETRDGDSYEGEP</sequence>
<evidence type="ECO:0000259" key="8">
    <source>
        <dbReference type="PROSITE" id="PS51755"/>
    </source>
</evidence>
<dbReference type="SUPFAM" id="SSF46894">
    <property type="entry name" value="C-terminal effector domain of the bipartite response regulators"/>
    <property type="match status" value="1"/>
</dbReference>
<evidence type="ECO:0000256" key="6">
    <source>
        <dbReference type="SAM" id="MobiDB-lite"/>
    </source>
</evidence>
<feature type="compositionally biased region" description="Basic and acidic residues" evidence="6">
    <location>
        <begin position="274"/>
        <end position="288"/>
    </location>
</feature>
<evidence type="ECO:0000256" key="5">
    <source>
        <dbReference type="PROSITE-ProRule" id="PRU01091"/>
    </source>
</evidence>
<dbReference type="Proteomes" id="UP001244295">
    <property type="component" value="Unassembled WGS sequence"/>
</dbReference>
<evidence type="ECO:0000259" key="7">
    <source>
        <dbReference type="PROSITE" id="PS50110"/>
    </source>
</evidence>
<comment type="caution">
    <text evidence="9">The sequence shown here is derived from an EMBL/GenBank/DDBJ whole genome shotgun (WGS) entry which is preliminary data.</text>
</comment>
<dbReference type="Gene3D" id="3.40.50.2300">
    <property type="match status" value="1"/>
</dbReference>
<protein>
    <submittedName>
        <fullName evidence="9">DNA-binding response OmpR family regulator</fullName>
    </submittedName>
</protein>
<name>A0AAW8DTQ7_9BURK</name>
<feature type="domain" description="Response regulatory" evidence="7">
    <location>
        <begin position="36"/>
        <end position="152"/>
    </location>
</feature>
<dbReference type="GO" id="GO:0005829">
    <property type="term" value="C:cytosol"/>
    <property type="evidence" value="ECO:0007669"/>
    <property type="project" value="TreeGrafter"/>
</dbReference>
<dbReference type="EMBL" id="JAUSRR010000003">
    <property type="protein sequence ID" value="MDP9922976.1"/>
    <property type="molecule type" value="Genomic_DNA"/>
</dbReference>
<accession>A0AAW8DTQ7</accession>
<evidence type="ECO:0000313" key="10">
    <source>
        <dbReference type="Proteomes" id="UP001244295"/>
    </source>
</evidence>
<evidence type="ECO:0000313" key="9">
    <source>
        <dbReference type="EMBL" id="MDP9922976.1"/>
    </source>
</evidence>
<comment type="caution">
    <text evidence="4">Lacks conserved residue(s) required for the propagation of feature annotation.</text>
</comment>
<evidence type="ECO:0000256" key="2">
    <source>
        <dbReference type="ARBA" id="ARBA00023012"/>
    </source>
</evidence>
<keyword evidence="1" id="KW-0597">Phosphoprotein</keyword>
<dbReference type="InterPro" id="IPR036388">
    <property type="entry name" value="WH-like_DNA-bd_sf"/>
</dbReference>
<dbReference type="InterPro" id="IPR016032">
    <property type="entry name" value="Sig_transdc_resp-reg_C-effctor"/>
</dbReference>